<name>A0A1C4X2J6_9ACTN</name>
<dbReference type="Proteomes" id="UP000198864">
    <property type="component" value="Unassembled WGS sequence"/>
</dbReference>
<dbReference type="AlphaFoldDB" id="A0A1C4X2J6"/>
<gene>
    <name evidence="2" type="ORF">GA0070561_3047</name>
    <name evidence="1" type="ORF">GAR05_05856</name>
</gene>
<evidence type="ECO:0000313" key="4">
    <source>
        <dbReference type="Proteomes" id="UP000249334"/>
    </source>
</evidence>
<evidence type="ECO:0000313" key="2">
    <source>
        <dbReference type="EMBL" id="SCF02680.1"/>
    </source>
</evidence>
<reference evidence="2 3" key="1">
    <citation type="submission" date="2016-06" db="EMBL/GenBank/DDBJ databases">
        <authorList>
            <person name="Kjaerup R.B."/>
            <person name="Dalgaard T.S."/>
            <person name="Juul-Madsen H.R."/>
        </authorList>
    </citation>
    <scope>NUCLEOTIDE SEQUENCE [LARGE SCALE GENOMIC DNA]</scope>
    <source>
        <strain evidence="2 3">DSM 44871</strain>
    </source>
</reference>
<dbReference type="Proteomes" id="UP000249334">
    <property type="component" value="Unassembled WGS sequence"/>
</dbReference>
<sequence length="175" mass="17829">MVLTWPVGIGRTTQRDQASGHSRRKLLSAGALLVLGGAVTPLTGCDLFDRDDQPAPPPDPLRPMVDESLALAAAYRASATAHPELADRLDPIAETHTAHATELARVIGVTVPSAASAAPTTAPAADPNGARAALRALEKTAQQSATAACAAAPAERAALLGSIVAARATHQEALK</sequence>
<evidence type="ECO:0000313" key="1">
    <source>
        <dbReference type="EMBL" id="RAN92369.1"/>
    </source>
</evidence>
<evidence type="ECO:0008006" key="5">
    <source>
        <dbReference type="Google" id="ProtNLM"/>
    </source>
</evidence>
<proteinExistence type="predicted"/>
<evidence type="ECO:0000313" key="3">
    <source>
        <dbReference type="Proteomes" id="UP000198864"/>
    </source>
</evidence>
<dbReference type="STRING" id="285676.GA0070561_3047"/>
<organism evidence="2 3">
    <name type="scientific">Micromonospora saelicesensis</name>
    <dbReference type="NCBI Taxonomy" id="285676"/>
    <lineage>
        <taxon>Bacteria</taxon>
        <taxon>Bacillati</taxon>
        <taxon>Actinomycetota</taxon>
        <taxon>Actinomycetes</taxon>
        <taxon>Micromonosporales</taxon>
        <taxon>Micromonosporaceae</taxon>
        <taxon>Micromonospora</taxon>
    </lineage>
</organism>
<dbReference type="RefSeq" id="WP_244166218.1">
    <property type="nucleotide sequence ID" value="NZ_FMCR01000003.1"/>
</dbReference>
<keyword evidence="4" id="KW-1185">Reference proteome</keyword>
<dbReference type="EMBL" id="FMCR01000003">
    <property type="protein sequence ID" value="SCF02680.1"/>
    <property type="molecule type" value="Genomic_DNA"/>
</dbReference>
<reference evidence="1 4" key="2">
    <citation type="submission" date="2018-03" db="EMBL/GenBank/DDBJ databases">
        <title>Genomic framework for the identification of Micromonospora saelicesensis and Micromonospora noduli.</title>
        <authorList>
            <person name="Riesco R."/>
            <person name="Trujillo M.E."/>
        </authorList>
    </citation>
    <scope>NUCLEOTIDE SEQUENCE [LARGE SCALE GENOMIC DNA]</scope>
    <source>
        <strain evidence="1 4">GAR05</strain>
    </source>
</reference>
<accession>A0A1C4X2J6</accession>
<dbReference type="EMBL" id="PXXW01000055">
    <property type="protein sequence ID" value="RAN92369.1"/>
    <property type="molecule type" value="Genomic_DNA"/>
</dbReference>
<protein>
    <recommendedName>
        <fullName evidence="5">Ferritin-like domain-containing protein</fullName>
    </recommendedName>
</protein>